<keyword evidence="5" id="KW-0539">Nucleus</keyword>
<keyword evidence="2" id="KW-0805">Transcription regulation</keyword>
<keyword evidence="4" id="KW-0804">Transcription</keyword>
<evidence type="ECO:0000259" key="7">
    <source>
        <dbReference type="PROSITE" id="PS50811"/>
    </source>
</evidence>
<keyword evidence="10" id="KW-1185">Reference proteome</keyword>
<sequence length="282" mass="32512">MKSSDHSRILSTNISKDMSEPEASKKQKIYQKRVVAVKIDENEYDKKQKSEGPPSDCWSWRKYGQKPIKGSPYPRGYYKCSTSKSCSAKKQVERCKTDASLLIITYTSTHNHQSPKEPKEVEDPKQSEDPKEVEDTKQSEDPKHDELKIENNITEEPKEEDDKVEEAVNVQEGEAVNVQDGVSTENITEFYYCQSPFTSNSDHQDMIATIKYEEERLGSPLTEKLESVVFEEKSEEPLCCPHLMTFSTDEYDFYDELGELPISSSLTRFMRSNFSEERILIQ</sequence>
<evidence type="ECO:0000313" key="8">
    <source>
        <dbReference type="EMBL" id="KZN04916.1"/>
    </source>
</evidence>
<proteinExistence type="predicted"/>
<dbReference type="PROSITE" id="PS50811">
    <property type="entry name" value="WRKY"/>
    <property type="match status" value="1"/>
</dbReference>
<name>A0A169WPY3_DAUCS</name>
<evidence type="ECO:0000256" key="5">
    <source>
        <dbReference type="ARBA" id="ARBA00023242"/>
    </source>
</evidence>
<dbReference type="GO" id="GO:0005634">
    <property type="term" value="C:nucleus"/>
    <property type="evidence" value="ECO:0007669"/>
    <property type="project" value="UniProtKB-SubCell"/>
</dbReference>
<keyword evidence="3" id="KW-0238">DNA-binding</keyword>
<evidence type="ECO:0000256" key="3">
    <source>
        <dbReference type="ARBA" id="ARBA00023125"/>
    </source>
</evidence>
<dbReference type="InterPro" id="IPR044810">
    <property type="entry name" value="WRKY_plant"/>
</dbReference>
<evidence type="ECO:0000313" key="10">
    <source>
        <dbReference type="Proteomes" id="UP000077755"/>
    </source>
</evidence>
<dbReference type="Gramene" id="KZN04916">
    <property type="protein sequence ID" value="KZN04916"/>
    <property type="gene ID" value="DCAR_005753"/>
</dbReference>
<comment type="subcellular location">
    <subcellularLocation>
        <location evidence="1">Nucleus</location>
    </subcellularLocation>
</comment>
<evidence type="ECO:0000256" key="6">
    <source>
        <dbReference type="SAM" id="MobiDB-lite"/>
    </source>
</evidence>
<evidence type="ECO:0000313" key="9">
    <source>
        <dbReference type="EMBL" id="WOG87251.1"/>
    </source>
</evidence>
<evidence type="ECO:0000256" key="4">
    <source>
        <dbReference type="ARBA" id="ARBA00023163"/>
    </source>
</evidence>
<dbReference type="Gene3D" id="2.20.25.80">
    <property type="entry name" value="WRKY domain"/>
    <property type="match status" value="1"/>
</dbReference>
<dbReference type="AlphaFoldDB" id="A0A169WPY3"/>
<feature type="region of interest" description="Disordered" evidence="6">
    <location>
        <begin position="107"/>
        <end position="163"/>
    </location>
</feature>
<dbReference type="GO" id="GO:0003700">
    <property type="term" value="F:DNA-binding transcription factor activity"/>
    <property type="evidence" value="ECO:0007669"/>
    <property type="project" value="InterPro"/>
</dbReference>
<dbReference type="Proteomes" id="UP000077755">
    <property type="component" value="Chromosome 2"/>
</dbReference>
<dbReference type="SMART" id="SM00774">
    <property type="entry name" value="WRKY"/>
    <property type="match status" value="1"/>
</dbReference>
<feature type="domain" description="WRKY" evidence="7">
    <location>
        <begin position="49"/>
        <end position="115"/>
    </location>
</feature>
<protein>
    <recommendedName>
        <fullName evidence="7">WRKY domain-containing protein</fullName>
    </recommendedName>
</protein>
<reference evidence="9" key="2">
    <citation type="submission" date="2022-03" db="EMBL/GenBank/DDBJ databases">
        <title>Draft title - Genomic analysis of global carrot germplasm unveils the trajectory of domestication and the origin of high carotenoid orange carrot.</title>
        <authorList>
            <person name="Iorizzo M."/>
            <person name="Ellison S."/>
            <person name="Senalik D."/>
            <person name="Macko-Podgorni A."/>
            <person name="Grzebelus D."/>
            <person name="Bostan H."/>
            <person name="Rolling W."/>
            <person name="Curaba J."/>
            <person name="Simon P."/>
        </authorList>
    </citation>
    <scope>NUCLEOTIDE SEQUENCE</scope>
    <source>
        <tissue evidence="9">Leaf</tissue>
    </source>
</reference>
<dbReference type="SUPFAM" id="SSF118290">
    <property type="entry name" value="WRKY DNA-binding domain"/>
    <property type="match status" value="1"/>
</dbReference>
<dbReference type="PANTHER" id="PTHR32096:SF18">
    <property type="entry name" value="DISEASE RESISTANCE PROTEIN RRS1B-RELATED"/>
    <property type="match status" value="1"/>
</dbReference>
<dbReference type="EMBL" id="LNRQ01000002">
    <property type="protein sequence ID" value="KZN04916.1"/>
    <property type="molecule type" value="Genomic_DNA"/>
</dbReference>
<feature type="region of interest" description="Disordered" evidence="6">
    <location>
        <begin position="1"/>
        <end position="74"/>
    </location>
</feature>
<organism evidence="8">
    <name type="scientific">Daucus carota subsp. sativus</name>
    <name type="common">Carrot</name>
    <dbReference type="NCBI Taxonomy" id="79200"/>
    <lineage>
        <taxon>Eukaryota</taxon>
        <taxon>Viridiplantae</taxon>
        <taxon>Streptophyta</taxon>
        <taxon>Embryophyta</taxon>
        <taxon>Tracheophyta</taxon>
        <taxon>Spermatophyta</taxon>
        <taxon>Magnoliopsida</taxon>
        <taxon>eudicotyledons</taxon>
        <taxon>Gunneridae</taxon>
        <taxon>Pentapetalae</taxon>
        <taxon>asterids</taxon>
        <taxon>campanulids</taxon>
        <taxon>Apiales</taxon>
        <taxon>Apiaceae</taxon>
        <taxon>Apioideae</taxon>
        <taxon>Scandiceae</taxon>
        <taxon>Daucinae</taxon>
        <taxon>Daucus</taxon>
        <taxon>Daucus sect. Daucus</taxon>
    </lineage>
</organism>
<dbReference type="Pfam" id="PF03106">
    <property type="entry name" value="WRKY"/>
    <property type="match status" value="1"/>
</dbReference>
<dbReference type="GO" id="GO:0000976">
    <property type="term" value="F:transcription cis-regulatory region binding"/>
    <property type="evidence" value="ECO:0007669"/>
    <property type="project" value="TreeGrafter"/>
</dbReference>
<reference evidence="8" key="1">
    <citation type="journal article" date="2016" name="Nat. Genet.">
        <title>A high-quality carrot genome assembly provides new insights into carotenoid accumulation and asterid genome evolution.</title>
        <authorList>
            <person name="Iorizzo M."/>
            <person name="Ellison S."/>
            <person name="Senalik D."/>
            <person name="Zeng P."/>
            <person name="Satapoomin P."/>
            <person name="Huang J."/>
            <person name="Bowman M."/>
            <person name="Iovene M."/>
            <person name="Sanseverino W."/>
            <person name="Cavagnaro P."/>
            <person name="Yildiz M."/>
            <person name="Macko-Podgorni A."/>
            <person name="Moranska E."/>
            <person name="Grzebelus E."/>
            <person name="Grzebelus D."/>
            <person name="Ashrafi H."/>
            <person name="Zheng Z."/>
            <person name="Cheng S."/>
            <person name="Spooner D."/>
            <person name="Van Deynze A."/>
            <person name="Simon P."/>
        </authorList>
    </citation>
    <scope>NUCLEOTIDE SEQUENCE [LARGE SCALE GENOMIC DNA]</scope>
    <source>
        <tissue evidence="8">Leaf</tissue>
    </source>
</reference>
<evidence type="ECO:0000256" key="2">
    <source>
        <dbReference type="ARBA" id="ARBA00023015"/>
    </source>
</evidence>
<dbReference type="EMBL" id="CP093344">
    <property type="protein sequence ID" value="WOG87251.1"/>
    <property type="molecule type" value="Genomic_DNA"/>
</dbReference>
<feature type="compositionally biased region" description="Basic and acidic residues" evidence="6">
    <location>
        <begin position="38"/>
        <end position="50"/>
    </location>
</feature>
<accession>A0A169WPY3</accession>
<dbReference type="InterPro" id="IPR036576">
    <property type="entry name" value="WRKY_dom_sf"/>
</dbReference>
<dbReference type="OrthoDB" id="726408at2759"/>
<dbReference type="PANTHER" id="PTHR32096">
    <property type="entry name" value="WRKY TRANSCRIPTION FACTOR 30-RELATED-RELATED"/>
    <property type="match status" value="1"/>
</dbReference>
<dbReference type="InterPro" id="IPR003657">
    <property type="entry name" value="WRKY_dom"/>
</dbReference>
<evidence type="ECO:0000256" key="1">
    <source>
        <dbReference type="ARBA" id="ARBA00004123"/>
    </source>
</evidence>
<gene>
    <name evidence="8" type="ORF">DCAR_005753</name>
    <name evidence="9" type="ORF">DCAR_0206474</name>
</gene>
<feature type="compositionally biased region" description="Basic and acidic residues" evidence="6">
    <location>
        <begin position="114"/>
        <end position="149"/>
    </location>
</feature>